<feature type="transmembrane region" description="Helical" evidence="8">
    <location>
        <begin position="80"/>
        <end position="100"/>
    </location>
</feature>
<name>A0A8J2XM70_9MICO</name>
<comment type="caution">
    <text evidence="10">The sequence shown here is derived from an EMBL/GenBank/DDBJ whole genome shotgun (WGS) entry which is preliminary data.</text>
</comment>
<evidence type="ECO:0000313" key="11">
    <source>
        <dbReference type="Proteomes" id="UP000616114"/>
    </source>
</evidence>
<organism evidence="10 11">
    <name type="scientific">Sediminivirga luteola</name>
    <dbReference type="NCBI Taxonomy" id="1774748"/>
    <lineage>
        <taxon>Bacteria</taxon>
        <taxon>Bacillati</taxon>
        <taxon>Actinomycetota</taxon>
        <taxon>Actinomycetes</taxon>
        <taxon>Micrococcales</taxon>
        <taxon>Brevibacteriaceae</taxon>
        <taxon>Sediminivirga</taxon>
    </lineage>
</organism>
<evidence type="ECO:0000256" key="3">
    <source>
        <dbReference type="ARBA" id="ARBA00022475"/>
    </source>
</evidence>
<dbReference type="SUPFAM" id="SSF161098">
    <property type="entry name" value="MetI-like"/>
    <property type="match status" value="1"/>
</dbReference>
<keyword evidence="4" id="KW-0997">Cell inner membrane</keyword>
<dbReference type="InterPro" id="IPR000515">
    <property type="entry name" value="MetI-like"/>
</dbReference>
<comment type="similarity">
    <text evidence="8">Belongs to the binding-protein-dependent transport system permease family.</text>
</comment>
<gene>
    <name evidence="10" type="ORF">GCM10011333_33710</name>
</gene>
<dbReference type="GO" id="GO:0055085">
    <property type="term" value="P:transmembrane transport"/>
    <property type="evidence" value="ECO:0007669"/>
    <property type="project" value="InterPro"/>
</dbReference>
<feature type="transmembrane region" description="Helical" evidence="8">
    <location>
        <begin position="245"/>
        <end position="265"/>
    </location>
</feature>
<evidence type="ECO:0000256" key="2">
    <source>
        <dbReference type="ARBA" id="ARBA00022448"/>
    </source>
</evidence>
<dbReference type="Gene3D" id="1.10.3720.10">
    <property type="entry name" value="MetI-like"/>
    <property type="match status" value="1"/>
</dbReference>
<dbReference type="GO" id="GO:0005886">
    <property type="term" value="C:plasma membrane"/>
    <property type="evidence" value="ECO:0007669"/>
    <property type="project" value="UniProtKB-SubCell"/>
</dbReference>
<keyword evidence="3" id="KW-1003">Cell membrane</keyword>
<sequence length="270" mass="28794">MSELMNRPARVIDGASRVLGGLLVTAAVAFLLLPAALVLVLSFGTGNRVQFPPQGWGLDRYTEIFSSGNWGAPTLLSFEIAFYTAVGALAVGLPLVFALKRSLLPGRQFLEGLAFAPIVIPISAYAVGMYAVFSQLDLIGTKHGIVIAHIAHALPMVVIVLSTSLEQIKPELELAAMTMGASRSRAWTGITFRLLAPAVLSAFLFGFISSFDEAVFITFLGGAGLITLPKYIFDSVQYAVDPAITAMATLLMLGVTFLMLLGTALRKDKK</sequence>
<feature type="transmembrane region" description="Helical" evidence="8">
    <location>
        <begin position="186"/>
        <end position="208"/>
    </location>
</feature>
<protein>
    <submittedName>
        <fullName evidence="10">ABC transporter permease</fullName>
    </submittedName>
</protein>
<feature type="transmembrane region" description="Helical" evidence="8">
    <location>
        <begin position="21"/>
        <end position="43"/>
    </location>
</feature>
<keyword evidence="2 8" id="KW-0813">Transport</keyword>
<feature type="transmembrane region" description="Helical" evidence="8">
    <location>
        <begin position="112"/>
        <end position="133"/>
    </location>
</feature>
<comment type="subcellular location">
    <subcellularLocation>
        <location evidence="1">Cell inner membrane</location>
        <topology evidence="1">Multi-pass membrane protein</topology>
    </subcellularLocation>
    <subcellularLocation>
        <location evidence="8">Cell membrane</location>
        <topology evidence="8">Multi-pass membrane protein</topology>
    </subcellularLocation>
</comment>
<reference evidence="10" key="1">
    <citation type="journal article" date="2014" name="Int. J. Syst. Evol. Microbiol.">
        <title>Complete genome sequence of Corynebacterium casei LMG S-19264T (=DSM 44701T), isolated from a smear-ripened cheese.</title>
        <authorList>
            <consortium name="US DOE Joint Genome Institute (JGI-PGF)"/>
            <person name="Walter F."/>
            <person name="Albersmeier A."/>
            <person name="Kalinowski J."/>
            <person name="Ruckert C."/>
        </authorList>
    </citation>
    <scope>NUCLEOTIDE SEQUENCE</scope>
    <source>
        <strain evidence="10">CGMCC 1.12785</strain>
    </source>
</reference>
<keyword evidence="11" id="KW-1185">Reference proteome</keyword>
<keyword evidence="6 8" id="KW-1133">Transmembrane helix</keyword>
<keyword evidence="7 8" id="KW-0472">Membrane</keyword>
<evidence type="ECO:0000256" key="7">
    <source>
        <dbReference type="ARBA" id="ARBA00023136"/>
    </source>
</evidence>
<evidence type="ECO:0000256" key="4">
    <source>
        <dbReference type="ARBA" id="ARBA00022519"/>
    </source>
</evidence>
<feature type="domain" description="ABC transmembrane type-1" evidence="9">
    <location>
        <begin position="74"/>
        <end position="262"/>
    </location>
</feature>
<dbReference type="PROSITE" id="PS50928">
    <property type="entry name" value="ABC_TM1"/>
    <property type="match status" value="1"/>
</dbReference>
<evidence type="ECO:0000256" key="1">
    <source>
        <dbReference type="ARBA" id="ARBA00004429"/>
    </source>
</evidence>
<evidence type="ECO:0000313" key="10">
    <source>
        <dbReference type="EMBL" id="GGA28198.1"/>
    </source>
</evidence>
<evidence type="ECO:0000256" key="5">
    <source>
        <dbReference type="ARBA" id="ARBA00022692"/>
    </source>
</evidence>
<dbReference type="Pfam" id="PF00528">
    <property type="entry name" value="BPD_transp_1"/>
    <property type="match status" value="1"/>
</dbReference>
<evidence type="ECO:0000256" key="6">
    <source>
        <dbReference type="ARBA" id="ARBA00022989"/>
    </source>
</evidence>
<dbReference type="PANTHER" id="PTHR43357">
    <property type="entry name" value="INNER MEMBRANE ABC TRANSPORTER PERMEASE PROTEIN YDCV"/>
    <property type="match status" value="1"/>
</dbReference>
<feature type="transmembrane region" description="Helical" evidence="8">
    <location>
        <begin position="145"/>
        <end position="165"/>
    </location>
</feature>
<dbReference type="PANTHER" id="PTHR43357:SF4">
    <property type="entry name" value="INNER MEMBRANE ABC TRANSPORTER PERMEASE PROTEIN YDCV"/>
    <property type="match status" value="1"/>
</dbReference>
<dbReference type="RefSeq" id="WP_188552037.1">
    <property type="nucleotide sequence ID" value="NZ_BMFY01000023.1"/>
</dbReference>
<dbReference type="InterPro" id="IPR035906">
    <property type="entry name" value="MetI-like_sf"/>
</dbReference>
<dbReference type="CDD" id="cd06261">
    <property type="entry name" value="TM_PBP2"/>
    <property type="match status" value="1"/>
</dbReference>
<dbReference type="Proteomes" id="UP000616114">
    <property type="component" value="Unassembled WGS sequence"/>
</dbReference>
<evidence type="ECO:0000256" key="8">
    <source>
        <dbReference type="RuleBase" id="RU363032"/>
    </source>
</evidence>
<keyword evidence="5 8" id="KW-0812">Transmembrane</keyword>
<accession>A0A8J2XM70</accession>
<reference evidence="10" key="2">
    <citation type="submission" date="2020-09" db="EMBL/GenBank/DDBJ databases">
        <authorList>
            <person name="Sun Q."/>
            <person name="Zhou Y."/>
        </authorList>
    </citation>
    <scope>NUCLEOTIDE SEQUENCE</scope>
    <source>
        <strain evidence="10">CGMCC 1.12785</strain>
    </source>
</reference>
<dbReference type="EMBL" id="BMFY01000023">
    <property type="protein sequence ID" value="GGA28198.1"/>
    <property type="molecule type" value="Genomic_DNA"/>
</dbReference>
<proteinExistence type="inferred from homology"/>
<dbReference type="AlphaFoldDB" id="A0A8J2XM70"/>
<evidence type="ECO:0000259" key="9">
    <source>
        <dbReference type="PROSITE" id="PS50928"/>
    </source>
</evidence>